<feature type="transmembrane region" description="Helical" evidence="1">
    <location>
        <begin position="25"/>
        <end position="44"/>
    </location>
</feature>
<name>A0A6A6WS23_9PLEO</name>
<keyword evidence="3" id="KW-1185">Reference proteome</keyword>
<feature type="transmembrane region" description="Helical" evidence="1">
    <location>
        <begin position="113"/>
        <end position="134"/>
    </location>
</feature>
<keyword evidence="1" id="KW-0812">Transmembrane</keyword>
<feature type="transmembrane region" description="Helical" evidence="1">
    <location>
        <begin position="146"/>
        <end position="167"/>
    </location>
</feature>
<protein>
    <submittedName>
        <fullName evidence="2">Uncharacterized protein</fullName>
    </submittedName>
</protein>
<evidence type="ECO:0000313" key="2">
    <source>
        <dbReference type="EMBL" id="KAF2786718.1"/>
    </source>
</evidence>
<keyword evidence="1" id="KW-0472">Membrane</keyword>
<proteinExistence type="predicted"/>
<sequence length="182" mass="20456">MKDNLDPLVRQAKIDHAGIISKGSLQYSVFFLFGITIISVICRFRVRGTNRKQLAMADYLAILAVVSAIISTAILFYNLPKMYLLEAANRRHVLLTDSEIGPLLGLVNWTQTLIPMLWIAIFSIKFSFLFSFHGLISNPSIQVRSYFWGVAGFTIICWIFQSLYMAVACPHVDGEARSCACK</sequence>
<dbReference type="AlphaFoldDB" id="A0A6A6WS23"/>
<reference evidence="2" key="1">
    <citation type="journal article" date="2020" name="Stud. Mycol.">
        <title>101 Dothideomycetes genomes: a test case for predicting lifestyles and emergence of pathogens.</title>
        <authorList>
            <person name="Haridas S."/>
            <person name="Albert R."/>
            <person name="Binder M."/>
            <person name="Bloem J."/>
            <person name="Labutti K."/>
            <person name="Salamov A."/>
            <person name="Andreopoulos B."/>
            <person name="Baker S."/>
            <person name="Barry K."/>
            <person name="Bills G."/>
            <person name="Bluhm B."/>
            <person name="Cannon C."/>
            <person name="Castanera R."/>
            <person name="Culley D."/>
            <person name="Daum C."/>
            <person name="Ezra D."/>
            <person name="Gonzalez J."/>
            <person name="Henrissat B."/>
            <person name="Kuo A."/>
            <person name="Liang C."/>
            <person name="Lipzen A."/>
            <person name="Lutzoni F."/>
            <person name="Magnuson J."/>
            <person name="Mondo S."/>
            <person name="Nolan M."/>
            <person name="Ohm R."/>
            <person name="Pangilinan J."/>
            <person name="Park H.-J."/>
            <person name="Ramirez L."/>
            <person name="Alfaro M."/>
            <person name="Sun H."/>
            <person name="Tritt A."/>
            <person name="Yoshinaga Y."/>
            <person name="Zwiers L.-H."/>
            <person name="Turgeon B."/>
            <person name="Goodwin S."/>
            <person name="Spatafora J."/>
            <person name="Crous P."/>
            <person name="Grigoriev I."/>
        </authorList>
    </citation>
    <scope>NUCLEOTIDE SEQUENCE</scope>
    <source>
        <strain evidence="2">CBS 109.77</strain>
    </source>
</reference>
<organism evidence="2 3">
    <name type="scientific">Melanomma pulvis-pyrius CBS 109.77</name>
    <dbReference type="NCBI Taxonomy" id="1314802"/>
    <lineage>
        <taxon>Eukaryota</taxon>
        <taxon>Fungi</taxon>
        <taxon>Dikarya</taxon>
        <taxon>Ascomycota</taxon>
        <taxon>Pezizomycotina</taxon>
        <taxon>Dothideomycetes</taxon>
        <taxon>Pleosporomycetidae</taxon>
        <taxon>Pleosporales</taxon>
        <taxon>Melanommataceae</taxon>
        <taxon>Melanomma</taxon>
    </lineage>
</organism>
<dbReference type="Proteomes" id="UP000799757">
    <property type="component" value="Unassembled WGS sequence"/>
</dbReference>
<dbReference type="EMBL" id="MU002418">
    <property type="protein sequence ID" value="KAF2786718.1"/>
    <property type="molecule type" value="Genomic_DNA"/>
</dbReference>
<evidence type="ECO:0000313" key="3">
    <source>
        <dbReference type="Proteomes" id="UP000799757"/>
    </source>
</evidence>
<gene>
    <name evidence="2" type="ORF">K505DRAFT_330163</name>
</gene>
<accession>A0A6A6WS23</accession>
<feature type="transmembrane region" description="Helical" evidence="1">
    <location>
        <begin position="56"/>
        <end position="77"/>
    </location>
</feature>
<keyword evidence="1" id="KW-1133">Transmembrane helix</keyword>
<evidence type="ECO:0000256" key="1">
    <source>
        <dbReference type="SAM" id="Phobius"/>
    </source>
</evidence>